<comment type="caution">
    <text evidence="2">The sequence shown here is derived from an EMBL/GenBank/DDBJ whole genome shotgun (WGS) entry which is preliminary data.</text>
</comment>
<dbReference type="Proteomes" id="UP000652761">
    <property type="component" value="Unassembled WGS sequence"/>
</dbReference>
<organism evidence="2 3">
    <name type="scientific">Colocasia esculenta</name>
    <name type="common">Wild taro</name>
    <name type="synonym">Arum esculentum</name>
    <dbReference type="NCBI Taxonomy" id="4460"/>
    <lineage>
        <taxon>Eukaryota</taxon>
        <taxon>Viridiplantae</taxon>
        <taxon>Streptophyta</taxon>
        <taxon>Embryophyta</taxon>
        <taxon>Tracheophyta</taxon>
        <taxon>Spermatophyta</taxon>
        <taxon>Magnoliopsida</taxon>
        <taxon>Liliopsida</taxon>
        <taxon>Araceae</taxon>
        <taxon>Aroideae</taxon>
        <taxon>Colocasieae</taxon>
        <taxon>Colocasia</taxon>
    </lineage>
</organism>
<evidence type="ECO:0000313" key="2">
    <source>
        <dbReference type="EMBL" id="MQL84273.1"/>
    </source>
</evidence>
<reference evidence="2" key="1">
    <citation type="submission" date="2017-07" db="EMBL/GenBank/DDBJ databases">
        <title>Taro Niue Genome Assembly and Annotation.</title>
        <authorList>
            <person name="Atibalentja N."/>
            <person name="Keating K."/>
            <person name="Fields C.J."/>
        </authorList>
    </citation>
    <scope>NUCLEOTIDE SEQUENCE</scope>
    <source>
        <strain evidence="2">Niue_2</strain>
        <tissue evidence="2">Leaf</tissue>
    </source>
</reference>
<protein>
    <submittedName>
        <fullName evidence="2">Uncharacterized protein</fullName>
    </submittedName>
</protein>
<gene>
    <name evidence="2" type="ORF">Taro_016786</name>
</gene>
<sequence>MEGRIGIGIGIDSGRSDPGSDRIEGSAGSQGKNIGFRRRRRRRRRGGGGGGGGRLGRRPAAMEEADGGGGGGSPSWGGRGSTGLPSLDTKTCMFWCPRVGRGRNKGDRAGSIGIDPYQVGSTPDRSIRPDKGQSGGLSSYLNLNRPDRLNRAGIDRSRFDSSDPTQILLSWVDPAGNEGFWGASRGNRIFGGRSDPGSTDSGSIPAILPSMYAQSADPDWNRRFWVGSAMADPIPREGGWPGWGNLAFMEFRLDQPIQIGISRFRQ</sequence>
<keyword evidence="3" id="KW-1185">Reference proteome</keyword>
<feature type="compositionally biased region" description="Basic and acidic residues" evidence="1">
    <location>
        <begin position="14"/>
        <end position="24"/>
    </location>
</feature>
<accession>A0A843UTZ8</accession>
<feature type="compositionally biased region" description="Gly residues" evidence="1">
    <location>
        <begin position="1"/>
        <end position="11"/>
    </location>
</feature>
<evidence type="ECO:0000313" key="3">
    <source>
        <dbReference type="Proteomes" id="UP000652761"/>
    </source>
</evidence>
<proteinExistence type="predicted"/>
<feature type="compositionally biased region" description="Gly residues" evidence="1">
    <location>
        <begin position="67"/>
        <end position="81"/>
    </location>
</feature>
<name>A0A843UTZ8_COLES</name>
<dbReference type="AlphaFoldDB" id="A0A843UTZ8"/>
<feature type="region of interest" description="Disordered" evidence="1">
    <location>
        <begin position="1"/>
        <end position="84"/>
    </location>
</feature>
<feature type="compositionally biased region" description="Basic residues" evidence="1">
    <location>
        <begin position="35"/>
        <end position="46"/>
    </location>
</feature>
<dbReference type="EMBL" id="NMUH01000750">
    <property type="protein sequence ID" value="MQL84273.1"/>
    <property type="molecule type" value="Genomic_DNA"/>
</dbReference>
<evidence type="ECO:0000256" key="1">
    <source>
        <dbReference type="SAM" id="MobiDB-lite"/>
    </source>
</evidence>
<feature type="region of interest" description="Disordered" evidence="1">
    <location>
        <begin position="104"/>
        <end position="142"/>
    </location>
</feature>